<name>A0A328CAY7_9DELT</name>
<dbReference type="InterPro" id="IPR001867">
    <property type="entry name" value="OmpR/PhoB-type_DNA-bd"/>
</dbReference>
<evidence type="ECO:0000256" key="6">
    <source>
        <dbReference type="PROSITE-ProRule" id="PRU00169"/>
    </source>
</evidence>
<keyword evidence="5" id="KW-0804">Transcription</keyword>
<protein>
    <submittedName>
        <fullName evidence="10">DNA-binding response regulator</fullName>
    </submittedName>
</protein>
<dbReference type="PANTHER" id="PTHR48111">
    <property type="entry name" value="REGULATOR OF RPOS"/>
    <property type="match status" value="1"/>
</dbReference>
<dbReference type="GO" id="GO:0000156">
    <property type="term" value="F:phosphorelay response regulator activity"/>
    <property type="evidence" value="ECO:0007669"/>
    <property type="project" value="TreeGrafter"/>
</dbReference>
<dbReference type="GO" id="GO:0032993">
    <property type="term" value="C:protein-DNA complex"/>
    <property type="evidence" value="ECO:0007669"/>
    <property type="project" value="TreeGrafter"/>
</dbReference>
<keyword evidence="11" id="KW-1185">Reference proteome</keyword>
<evidence type="ECO:0000313" key="10">
    <source>
        <dbReference type="EMBL" id="RAL24856.1"/>
    </source>
</evidence>
<evidence type="ECO:0000256" key="1">
    <source>
        <dbReference type="ARBA" id="ARBA00022553"/>
    </source>
</evidence>
<evidence type="ECO:0000259" key="9">
    <source>
        <dbReference type="PROSITE" id="PS51755"/>
    </source>
</evidence>
<dbReference type="SMART" id="SM00862">
    <property type="entry name" value="Trans_reg_C"/>
    <property type="match status" value="1"/>
</dbReference>
<gene>
    <name evidence="10" type="ORF">DL240_01205</name>
</gene>
<dbReference type="SMART" id="SM00448">
    <property type="entry name" value="REC"/>
    <property type="match status" value="1"/>
</dbReference>
<dbReference type="GO" id="GO:0006355">
    <property type="term" value="P:regulation of DNA-templated transcription"/>
    <property type="evidence" value="ECO:0007669"/>
    <property type="project" value="InterPro"/>
</dbReference>
<dbReference type="FunFam" id="3.40.50.2300:FF:000001">
    <property type="entry name" value="DNA-binding response regulator PhoB"/>
    <property type="match status" value="1"/>
</dbReference>
<dbReference type="PROSITE" id="PS50110">
    <property type="entry name" value="RESPONSE_REGULATORY"/>
    <property type="match status" value="1"/>
</dbReference>
<dbReference type="Gene3D" id="3.40.50.2300">
    <property type="match status" value="1"/>
</dbReference>
<dbReference type="SUPFAM" id="SSF46894">
    <property type="entry name" value="C-terminal effector domain of the bipartite response regulators"/>
    <property type="match status" value="1"/>
</dbReference>
<dbReference type="Pfam" id="PF00486">
    <property type="entry name" value="Trans_reg_C"/>
    <property type="match status" value="1"/>
</dbReference>
<evidence type="ECO:0000259" key="8">
    <source>
        <dbReference type="PROSITE" id="PS50110"/>
    </source>
</evidence>
<reference evidence="10 11" key="1">
    <citation type="submission" date="2018-05" db="EMBL/GenBank/DDBJ databases">
        <title>Lujinxingia marina gen. nov. sp. nov., a new facultative anaerobic member of the class Deltaproteobacteria, and proposal of Lujinxingaceae fam. nov.</title>
        <authorList>
            <person name="Li C.-M."/>
        </authorList>
    </citation>
    <scope>NUCLEOTIDE SEQUENCE [LARGE SCALE GENOMIC DNA]</scope>
    <source>
        <strain evidence="10 11">B210</strain>
    </source>
</reference>
<dbReference type="SUPFAM" id="SSF52172">
    <property type="entry name" value="CheY-like"/>
    <property type="match status" value="1"/>
</dbReference>
<dbReference type="PROSITE" id="PS51755">
    <property type="entry name" value="OMPR_PHOB"/>
    <property type="match status" value="1"/>
</dbReference>
<dbReference type="RefSeq" id="WP_111728028.1">
    <property type="nucleotide sequence ID" value="NZ_QHKO01000001.1"/>
</dbReference>
<keyword evidence="4 7" id="KW-0238">DNA-binding</keyword>
<dbReference type="InterPro" id="IPR011006">
    <property type="entry name" value="CheY-like_superfamily"/>
</dbReference>
<dbReference type="CDD" id="cd00383">
    <property type="entry name" value="trans_reg_C"/>
    <property type="match status" value="1"/>
</dbReference>
<organism evidence="10 11">
    <name type="scientific">Lujinxingia litoralis</name>
    <dbReference type="NCBI Taxonomy" id="2211119"/>
    <lineage>
        <taxon>Bacteria</taxon>
        <taxon>Deltaproteobacteria</taxon>
        <taxon>Bradymonadales</taxon>
        <taxon>Lujinxingiaceae</taxon>
        <taxon>Lujinxingia</taxon>
    </lineage>
</organism>
<dbReference type="PANTHER" id="PTHR48111:SF21">
    <property type="entry name" value="DNA-BINDING DUAL MASTER TRANSCRIPTIONAL REGULATOR RPAA"/>
    <property type="match status" value="1"/>
</dbReference>
<dbReference type="EMBL" id="QHKO01000001">
    <property type="protein sequence ID" value="RAL24856.1"/>
    <property type="molecule type" value="Genomic_DNA"/>
</dbReference>
<dbReference type="Pfam" id="PF00072">
    <property type="entry name" value="Response_reg"/>
    <property type="match status" value="1"/>
</dbReference>
<keyword evidence="2" id="KW-0902">Two-component regulatory system</keyword>
<accession>A0A328CAY7</accession>
<proteinExistence type="predicted"/>
<feature type="domain" description="OmpR/PhoB-type" evidence="9">
    <location>
        <begin position="133"/>
        <end position="229"/>
    </location>
</feature>
<keyword evidence="1 6" id="KW-0597">Phosphoprotein</keyword>
<evidence type="ECO:0000313" key="11">
    <source>
        <dbReference type="Proteomes" id="UP000249169"/>
    </source>
</evidence>
<dbReference type="GO" id="GO:0000976">
    <property type="term" value="F:transcription cis-regulatory region binding"/>
    <property type="evidence" value="ECO:0007669"/>
    <property type="project" value="TreeGrafter"/>
</dbReference>
<dbReference type="InterPro" id="IPR036388">
    <property type="entry name" value="WH-like_DNA-bd_sf"/>
</dbReference>
<evidence type="ECO:0000256" key="3">
    <source>
        <dbReference type="ARBA" id="ARBA00023015"/>
    </source>
</evidence>
<dbReference type="Proteomes" id="UP000249169">
    <property type="component" value="Unassembled WGS sequence"/>
</dbReference>
<dbReference type="Gene3D" id="6.10.250.690">
    <property type="match status" value="1"/>
</dbReference>
<feature type="modified residue" description="4-aspartylphosphate" evidence="6">
    <location>
        <position position="54"/>
    </location>
</feature>
<dbReference type="InterPro" id="IPR001789">
    <property type="entry name" value="Sig_transdc_resp-reg_receiver"/>
</dbReference>
<evidence type="ECO:0000256" key="2">
    <source>
        <dbReference type="ARBA" id="ARBA00023012"/>
    </source>
</evidence>
<evidence type="ECO:0000256" key="4">
    <source>
        <dbReference type="ARBA" id="ARBA00023125"/>
    </source>
</evidence>
<dbReference type="AlphaFoldDB" id="A0A328CAY7"/>
<dbReference type="GO" id="GO:0005829">
    <property type="term" value="C:cytosol"/>
    <property type="evidence" value="ECO:0007669"/>
    <property type="project" value="TreeGrafter"/>
</dbReference>
<feature type="domain" description="Response regulatory" evidence="8">
    <location>
        <begin position="4"/>
        <end position="121"/>
    </location>
</feature>
<dbReference type="InterPro" id="IPR016032">
    <property type="entry name" value="Sig_transdc_resp-reg_C-effctor"/>
</dbReference>
<dbReference type="Gene3D" id="1.10.10.10">
    <property type="entry name" value="Winged helix-like DNA-binding domain superfamily/Winged helix DNA-binding domain"/>
    <property type="match status" value="1"/>
</dbReference>
<evidence type="ECO:0000256" key="7">
    <source>
        <dbReference type="PROSITE-ProRule" id="PRU01091"/>
    </source>
</evidence>
<dbReference type="InterPro" id="IPR039420">
    <property type="entry name" value="WalR-like"/>
</dbReference>
<sequence>MSKLILIVEDEHDLVQNLEYNLRREGFEAISAATGHQALARLKERPLPDLLLLDLMLPDLSGYEVCRRVRADQTTRHIPVLMLTARGEEHERVQGFESGADDYVVKPFNVRELMLRVRAVLRRTESAEEEPRPGEVIFGRLKVDLPGVRVWVDEEPVSLTALEFRLLETLFSRRGRAQSREVLLSDVWDIQADVMTRTVDTHIKRLREKLGPCGAYIETLRGIGYRFCATPPEQG</sequence>
<dbReference type="OrthoDB" id="9793321at2"/>
<feature type="DNA-binding region" description="OmpR/PhoB-type" evidence="7">
    <location>
        <begin position="133"/>
        <end position="229"/>
    </location>
</feature>
<comment type="caution">
    <text evidence="10">The sequence shown here is derived from an EMBL/GenBank/DDBJ whole genome shotgun (WGS) entry which is preliminary data.</text>
</comment>
<keyword evidence="3" id="KW-0805">Transcription regulation</keyword>
<evidence type="ECO:0000256" key="5">
    <source>
        <dbReference type="ARBA" id="ARBA00023163"/>
    </source>
</evidence>